<keyword evidence="7" id="KW-0131">Cell cycle</keyword>
<keyword evidence="5" id="KW-1133">Transmembrane helix</keyword>
<evidence type="ECO:0000313" key="7">
    <source>
        <dbReference type="EMBL" id="RHW28813.1"/>
    </source>
</evidence>
<feature type="binding site" evidence="3">
    <location>
        <begin position="1058"/>
        <end position="1065"/>
    </location>
    <ligand>
        <name>ATP</name>
        <dbReference type="ChEBI" id="CHEBI:30616"/>
    </ligand>
</feature>
<name>A0A417Y7Z0_9ACTN</name>
<feature type="transmembrane region" description="Helical" evidence="5">
    <location>
        <begin position="296"/>
        <end position="315"/>
    </location>
</feature>
<protein>
    <submittedName>
        <fullName evidence="7">Cell division protein FtsK</fullName>
    </submittedName>
</protein>
<evidence type="ECO:0000259" key="6">
    <source>
        <dbReference type="PROSITE" id="PS50901"/>
    </source>
</evidence>
<evidence type="ECO:0000256" key="5">
    <source>
        <dbReference type="SAM" id="Phobius"/>
    </source>
</evidence>
<evidence type="ECO:0000313" key="8">
    <source>
        <dbReference type="Proteomes" id="UP000283644"/>
    </source>
</evidence>
<dbReference type="Pfam" id="PF01580">
    <property type="entry name" value="FtsK_SpoIIIE"/>
    <property type="match status" value="2"/>
</dbReference>
<reference evidence="7 8" key="1">
    <citation type="submission" date="2018-09" db="EMBL/GenBank/DDBJ databases">
        <title>Genome sequencing of Nocardioides immobilis CCTCC AB 2017083 for comparison to Nocardioides silvaticus.</title>
        <authorList>
            <person name="Li C."/>
            <person name="Wang G."/>
        </authorList>
    </citation>
    <scope>NUCLEOTIDE SEQUENCE [LARGE SCALE GENOMIC DNA]</scope>
    <source>
        <strain evidence="7 8">CCTCC AB 2017083</strain>
    </source>
</reference>
<dbReference type="PROSITE" id="PS50901">
    <property type="entry name" value="FTSK"/>
    <property type="match status" value="2"/>
</dbReference>
<feature type="transmembrane region" description="Helical" evidence="5">
    <location>
        <begin position="320"/>
        <end position="337"/>
    </location>
</feature>
<feature type="compositionally biased region" description="Basic and acidic residues" evidence="4">
    <location>
        <begin position="197"/>
        <end position="206"/>
    </location>
</feature>
<dbReference type="GO" id="GO:0005524">
    <property type="term" value="F:ATP binding"/>
    <property type="evidence" value="ECO:0007669"/>
    <property type="project" value="UniProtKB-UniRule"/>
</dbReference>
<accession>A0A417Y7Z0</accession>
<evidence type="ECO:0000256" key="4">
    <source>
        <dbReference type="SAM" id="MobiDB-lite"/>
    </source>
</evidence>
<evidence type="ECO:0000256" key="3">
    <source>
        <dbReference type="PROSITE-ProRule" id="PRU00289"/>
    </source>
</evidence>
<keyword evidence="1 3" id="KW-0547">Nucleotide-binding</keyword>
<feature type="compositionally biased region" description="Basic and acidic residues" evidence="4">
    <location>
        <begin position="157"/>
        <end position="167"/>
    </location>
</feature>
<feature type="region of interest" description="Disordered" evidence="4">
    <location>
        <begin position="419"/>
        <end position="441"/>
    </location>
</feature>
<keyword evidence="5" id="KW-0812">Transmembrane</keyword>
<dbReference type="InterPro" id="IPR003593">
    <property type="entry name" value="AAA+_ATPase"/>
</dbReference>
<dbReference type="InterPro" id="IPR050206">
    <property type="entry name" value="FtsK/SpoIIIE/SftA"/>
</dbReference>
<feature type="domain" description="FtsK" evidence="6">
    <location>
        <begin position="696"/>
        <end position="888"/>
    </location>
</feature>
<feature type="binding site" evidence="3">
    <location>
        <begin position="714"/>
        <end position="721"/>
    </location>
    <ligand>
        <name>ATP</name>
        <dbReference type="ChEBI" id="CHEBI:30616"/>
    </ligand>
</feature>
<keyword evidence="5" id="KW-0472">Membrane</keyword>
<dbReference type="Proteomes" id="UP000283644">
    <property type="component" value="Unassembled WGS sequence"/>
</dbReference>
<dbReference type="CDD" id="cd01127">
    <property type="entry name" value="TrwB_TraG_TraD_VirD4"/>
    <property type="match status" value="1"/>
</dbReference>
<dbReference type="PANTHER" id="PTHR22683">
    <property type="entry name" value="SPORULATION PROTEIN RELATED"/>
    <property type="match status" value="1"/>
</dbReference>
<dbReference type="PANTHER" id="PTHR22683:SF1">
    <property type="entry name" value="TYPE VII SECRETION SYSTEM PROTEIN ESSC"/>
    <property type="match status" value="1"/>
</dbReference>
<dbReference type="OrthoDB" id="9807790at2"/>
<proteinExistence type="predicted"/>
<dbReference type="Gene3D" id="3.40.50.300">
    <property type="entry name" value="P-loop containing nucleotide triphosphate hydrolases"/>
    <property type="match status" value="3"/>
</dbReference>
<dbReference type="GO" id="GO:0051301">
    <property type="term" value="P:cell division"/>
    <property type="evidence" value="ECO:0007669"/>
    <property type="project" value="UniProtKB-KW"/>
</dbReference>
<comment type="caution">
    <text evidence="7">The sequence shown here is derived from an EMBL/GenBank/DDBJ whole genome shotgun (WGS) entry which is preliminary data.</text>
</comment>
<evidence type="ECO:0000256" key="1">
    <source>
        <dbReference type="ARBA" id="ARBA00022741"/>
    </source>
</evidence>
<dbReference type="GO" id="GO:0003677">
    <property type="term" value="F:DNA binding"/>
    <property type="evidence" value="ECO:0007669"/>
    <property type="project" value="InterPro"/>
</dbReference>
<gene>
    <name evidence="7" type="ORF">D0Z08_02925</name>
</gene>
<sequence>MRFSLSVVNGATGVRRDVLVDADPETELEELLPRLLDATNGQMHPGFARQVGVWIDGQPVERDRTLRDARLAPGSVVALHEPDGYDAALPRGVVELRVVSGPGAGRIHRFGIGEHQIGNGASGMSLPDLFLPTDALVIRVTADAEVEVVERSRAVRIDGRDPAAPDPEHDEEDATAVEFLPKEALTRRERKRRKRTEKRERKAERKAARRAKRKRAPAEEPEEETFEDVEWPEGADLRIGESLLQWHRVWVPDADAGPSEDVLGIDFNRPPRLLRPERESSFVLPGEPIAPRRQTIPWPVVFAPMFMAVPMCFLVGSWRFLLFGLMSPVLAFFNFIAQRKGAAVEYRRQMIEFREDTISVRRRLARAQRLFREDLRRDRPDPARVLLDAVGPGQQLWMRRRPDPDYLELRLGVADRPSPIQVSDRSRKESEEPPEPDVLGDVPVSIAMRDLGVIGVCGEAGGVDALARWLVGQAAVLHAPGDLDVVVLTNAEREQQWGWTRWLPHCRRPGEPVAAVLGTEQQSVSRRLAELSQLISDRAGDERKVKLPGDVSPRPDVLVVVDGARRLRALPGLVTLLREGPAVGVTVICLDEDVRLLPEECRAVLDVHEGLVELRRTGSEAVARIRPDLVESTWATRIGRALAPVRDTTPTIEVSGLPSSARLLECIALEDPTPETVARRWGPEARTDVVIGEGFDGPFRLDIRKDGPHALIAGTTGSGKSELLQTIVASLAVANSPEQLTFVLVDYKGGSAFKDCARLPHTVGMVTDLDTHLVSRALTSLGAELKRREHLLAVPGAKDLEDYWALQRRDPSLPTIPRLAIVIDEFASLKAELPDFVTGLVTIAQRGRSLGIHLILATQRPSGVISNDIRANTNLRIALRVTDESESKDVIDAAESATIGPDQPGRGYARLGHSSLLPFQAGRVGGARPESTPVEDVVREPPLVWPVGWDVVGHPAPGRPKQEGKQTDEGETDLSVLVEAITGATALRGIEDQHSPWLPELPAPVTLADLRKIVGAEPDAARVTGWSAPWVLEDHPADQAQRPREFTLGKSGHLYIAGGARSGRSTALRTIAVGLAEVTRSRDLHIYGLDCGNGALLPLTALPQTGAVVQRTEVERASRLLERLGEEVKRRQDVLGQSGYADIDEQRQAVPADERLPYVVLLLDRWEGFISDLSEVDVGRLNDRMLGLLREGASVGIHVVVAGDRSLLSGRVASLVESKLLLRLPDRSDYTSGGLKSKDVPDNLADGRGLWAESGIEAQIAVLGDPTDVVSGAAQSALVRELGARLTAAEAADGPVPEAQRPFGLAALPNEVDAASVLASPPFVPQGHIPVAIGGDRLELVTVDAANTAMLVVGPPSSGRTNALRFICRWARNEGRQVLGFTPSANQLSQDLGDRCLVGIDHAQEDVVERLRALSNGSIVLIDDGERLKEGPLAPVMGALVRQARDRGFHVVLGGGVSELSSGFSGWVVEARSGRKGLLLSPQEALQGDVFGGRVSRTSLVPRVKPGRGVVFPGTGDQIGVQVPLVR</sequence>
<dbReference type="InterPro" id="IPR002543">
    <property type="entry name" value="FtsK_dom"/>
</dbReference>
<feature type="region of interest" description="Disordered" evidence="4">
    <location>
        <begin position="157"/>
        <end position="229"/>
    </location>
</feature>
<feature type="domain" description="FtsK" evidence="6">
    <location>
        <begin position="1041"/>
        <end position="1235"/>
    </location>
</feature>
<keyword evidence="2 3" id="KW-0067">ATP-binding</keyword>
<dbReference type="RefSeq" id="WP_118922418.1">
    <property type="nucleotide sequence ID" value="NZ_QXGH01000009.1"/>
</dbReference>
<keyword evidence="7" id="KW-0132">Cell division</keyword>
<dbReference type="EMBL" id="QXGH01000009">
    <property type="protein sequence ID" value="RHW28813.1"/>
    <property type="molecule type" value="Genomic_DNA"/>
</dbReference>
<dbReference type="SMART" id="SM00382">
    <property type="entry name" value="AAA"/>
    <property type="match status" value="3"/>
</dbReference>
<feature type="compositionally biased region" description="Acidic residues" evidence="4">
    <location>
        <begin position="219"/>
        <end position="229"/>
    </location>
</feature>
<dbReference type="SUPFAM" id="SSF52540">
    <property type="entry name" value="P-loop containing nucleoside triphosphate hydrolases"/>
    <property type="match status" value="2"/>
</dbReference>
<evidence type="ECO:0000256" key="2">
    <source>
        <dbReference type="ARBA" id="ARBA00022840"/>
    </source>
</evidence>
<dbReference type="InterPro" id="IPR027417">
    <property type="entry name" value="P-loop_NTPase"/>
</dbReference>
<keyword evidence="8" id="KW-1185">Reference proteome</keyword>
<organism evidence="7 8">
    <name type="scientific">Nocardioides immobilis</name>
    <dbReference type="NCBI Taxonomy" id="2049295"/>
    <lineage>
        <taxon>Bacteria</taxon>
        <taxon>Bacillati</taxon>
        <taxon>Actinomycetota</taxon>
        <taxon>Actinomycetes</taxon>
        <taxon>Propionibacteriales</taxon>
        <taxon>Nocardioidaceae</taxon>
        <taxon>Nocardioides</taxon>
    </lineage>
</organism>